<protein>
    <recommendedName>
        <fullName evidence="3">Rna-directed dna polymerase from mobile element jockey-like</fullName>
    </recommendedName>
</protein>
<gene>
    <name evidence="1" type="ORF">llap_3604</name>
</gene>
<evidence type="ECO:0000313" key="2">
    <source>
        <dbReference type="Proteomes" id="UP000233556"/>
    </source>
</evidence>
<reference evidence="2" key="1">
    <citation type="submission" date="2017-11" db="EMBL/GenBank/DDBJ databases">
        <authorList>
            <person name="Lima N.C."/>
            <person name="Parody-Merino A.M."/>
            <person name="Battley P.F."/>
            <person name="Fidler A.E."/>
            <person name="Prosdocimi F."/>
        </authorList>
    </citation>
    <scope>NUCLEOTIDE SEQUENCE [LARGE SCALE GENOMIC DNA]</scope>
</reference>
<proteinExistence type="predicted"/>
<keyword evidence="2" id="KW-1185">Reference proteome</keyword>
<evidence type="ECO:0008006" key="3">
    <source>
        <dbReference type="Google" id="ProtNLM"/>
    </source>
</evidence>
<dbReference type="Proteomes" id="UP000233556">
    <property type="component" value="Unassembled WGS sequence"/>
</dbReference>
<sequence length="401" mass="45372">MEPEEMHPRVLRELAEVVAKALSIIFEKSWQSGEVPGDWKKGNIAPIFNKATLGSSHLCAWEDHGTDPPRRYAKSSLTDLVAFCDGVTTSVDKSRAKNVIYLDFDWDHIDYIDIGIKCILSKFADDTKLCGVVNTSEGWDAIQRDLDGLEKWAHMNLMRTRSNGFKLKEGRFRLDIKKMTFFAMRVEKHCNRLPREVVDAPPLEAFKVISPLILDPYLVKDLLFKMDSSGEIVLTDSKTRLAEGALGPIIQITHVKQYWILDWPLDYTACQKEKFLRFLEYFVLLWNIVNFIWTEKLTESKSSGRHLTAFVRENSEKEYERNNSVNTKVSEEGLGGGVPGAKAEIVLKTIVKTTVKQVVSPAGEVHAGAGEYALKAAAVNGEPTLEQVFWLELQPWGTHLE</sequence>
<evidence type="ECO:0000313" key="1">
    <source>
        <dbReference type="EMBL" id="PKU46107.1"/>
    </source>
</evidence>
<dbReference type="OrthoDB" id="10063195at2759"/>
<dbReference type="EMBL" id="KZ505728">
    <property type="protein sequence ID" value="PKU46107.1"/>
    <property type="molecule type" value="Genomic_DNA"/>
</dbReference>
<dbReference type="PANTHER" id="PTHR33332">
    <property type="entry name" value="REVERSE TRANSCRIPTASE DOMAIN-CONTAINING PROTEIN"/>
    <property type="match status" value="1"/>
</dbReference>
<name>A0A2I0UJ76_LIMLA</name>
<dbReference type="AlphaFoldDB" id="A0A2I0UJ76"/>
<reference evidence="2" key="2">
    <citation type="submission" date="2017-12" db="EMBL/GenBank/DDBJ databases">
        <title>Genome sequence of the Bar-tailed Godwit (Limosa lapponica baueri).</title>
        <authorList>
            <person name="Lima N.C.B."/>
            <person name="Parody-Merino A.M."/>
            <person name="Battley P.F."/>
            <person name="Fidler A.E."/>
            <person name="Prosdocimi F."/>
        </authorList>
    </citation>
    <scope>NUCLEOTIDE SEQUENCE [LARGE SCALE GENOMIC DNA]</scope>
</reference>
<accession>A0A2I0UJ76</accession>
<organism evidence="1 2">
    <name type="scientific">Limosa lapponica baueri</name>
    <dbReference type="NCBI Taxonomy" id="1758121"/>
    <lineage>
        <taxon>Eukaryota</taxon>
        <taxon>Metazoa</taxon>
        <taxon>Chordata</taxon>
        <taxon>Craniata</taxon>
        <taxon>Vertebrata</taxon>
        <taxon>Euteleostomi</taxon>
        <taxon>Archelosauria</taxon>
        <taxon>Archosauria</taxon>
        <taxon>Dinosauria</taxon>
        <taxon>Saurischia</taxon>
        <taxon>Theropoda</taxon>
        <taxon>Coelurosauria</taxon>
        <taxon>Aves</taxon>
        <taxon>Neognathae</taxon>
        <taxon>Neoaves</taxon>
        <taxon>Charadriiformes</taxon>
        <taxon>Scolopacidae</taxon>
        <taxon>Limosa</taxon>
    </lineage>
</organism>